<dbReference type="RefSeq" id="WP_160737850.1">
    <property type="nucleotide sequence ID" value="NZ_WTYQ01000001.1"/>
</dbReference>
<dbReference type="AlphaFoldDB" id="A0A845A4H3"/>
<accession>A0A845A4H3</accession>
<organism evidence="1 2">
    <name type="scientific">Altericroceibacterium indicum</name>
    <dbReference type="NCBI Taxonomy" id="374177"/>
    <lineage>
        <taxon>Bacteria</taxon>
        <taxon>Pseudomonadati</taxon>
        <taxon>Pseudomonadota</taxon>
        <taxon>Alphaproteobacteria</taxon>
        <taxon>Sphingomonadales</taxon>
        <taxon>Erythrobacteraceae</taxon>
        <taxon>Altericroceibacterium</taxon>
    </lineage>
</organism>
<sequence length="81" mass="9223">MGLESFLSQSENDFEHRLRNLEQENQILQRWLARAVESLQSAIETSPEEERLAQIEALHASLLSLQDATNAKHGHQPSSEK</sequence>
<name>A0A845A4H3_9SPHN</name>
<dbReference type="EMBL" id="WTYQ01000001">
    <property type="protein sequence ID" value="MXP24634.1"/>
    <property type="molecule type" value="Genomic_DNA"/>
</dbReference>
<protein>
    <submittedName>
        <fullName evidence="1">Uncharacterized protein</fullName>
    </submittedName>
</protein>
<reference evidence="1 2" key="1">
    <citation type="submission" date="2019-12" db="EMBL/GenBank/DDBJ databases">
        <title>Genomic-based taxomic classification of the family Erythrobacteraceae.</title>
        <authorList>
            <person name="Xu L."/>
        </authorList>
    </citation>
    <scope>NUCLEOTIDE SEQUENCE [LARGE SCALE GENOMIC DNA]</scope>
    <source>
        <strain evidence="1 2">DSM 18604</strain>
    </source>
</reference>
<evidence type="ECO:0000313" key="2">
    <source>
        <dbReference type="Proteomes" id="UP000460561"/>
    </source>
</evidence>
<dbReference type="Proteomes" id="UP000460561">
    <property type="component" value="Unassembled WGS sequence"/>
</dbReference>
<comment type="caution">
    <text evidence="1">The sequence shown here is derived from an EMBL/GenBank/DDBJ whole genome shotgun (WGS) entry which is preliminary data.</text>
</comment>
<proteinExistence type="predicted"/>
<gene>
    <name evidence="1" type="ORF">GRI39_01050</name>
</gene>
<keyword evidence="2" id="KW-1185">Reference proteome</keyword>
<evidence type="ECO:0000313" key="1">
    <source>
        <dbReference type="EMBL" id="MXP24634.1"/>
    </source>
</evidence>